<dbReference type="GO" id="GO:0000049">
    <property type="term" value="F:tRNA binding"/>
    <property type="evidence" value="ECO:0007669"/>
    <property type="project" value="TreeGrafter"/>
</dbReference>
<keyword evidence="3" id="KW-0547">Nucleotide-binding</keyword>
<comment type="cofactor">
    <cofactor evidence="1">
        <name>Mg(2+)</name>
        <dbReference type="ChEBI" id="CHEBI:18420"/>
    </cofactor>
</comment>
<dbReference type="RefSeq" id="XP_020030403.2">
    <property type="nucleotide sequence ID" value="XM_020174814.2"/>
</dbReference>
<dbReference type="InterPro" id="IPR007421">
    <property type="entry name" value="Schlafen_AlbA_2_dom"/>
</dbReference>
<dbReference type="InterPro" id="IPR027417">
    <property type="entry name" value="P-loop_NTPase"/>
</dbReference>
<dbReference type="Pfam" id="PF09848">
    <property type="entry name" value="SLFN-g3_helicase"/>
    <property type="match status" value="1"/>
</dbReference>
<dbReference type="InterPro" id="IPR029684">
    <property type="entry name" value="Schlafen"/>
</dbReference>
<evidence type="ECO:0000256" key="4">
    <source>
        <dbReference type="ARBA" id="ARBA00022801"/>
    </source>
</evidence>
<dbReference type="Pfam" id="PF21026">
    <property type="entry name" value="SLFN_GTPase-like"/>
    <property type="match status" value="1"/>
</dbReference>
<dbReference type="Pfam" id="PF17057">
    <property type="entry name" value="B3R"/>
    <property type="match status" value="1"/>
</dbReference>
<dbReference type="FunFam" id="3.30.950.30:FF:000002">
    <property type="entry name" value="Schlafen family member 11"/>
    <property type="match status" value="1"/>
</dbReference>
<evidence type="ECO:0000256" key="3">
    <source>
        <dbReference type="ARBA" id="ARBA00022741"/>
    </source>
</evidence>
<feature type="domain" description="Poxin-Schlafen/Schlafen-like N-terminal" evidence="8">
    <location>
        <begin position="92"/>
        <end position="178"/>
    </location>
</feature>
<dbReference type="Proteomes" id="UP001732720">
    <property type="component" value="Chromosome 11"/>
</dbReference>
<dbReference type="Pfam" id="PF04326">
    <property type="entry name" value="SLFN_AlbA_2"/>
    <property type="match status" value="1"/>
</dbReference>
<dbReference type="InterPro" id="IPR031450">
    <property type="entry name" value="Poxin-SLFN/SLFN_N"/>
</dbReference>
<dbReference type="GO" id="GO:0016787">
    <property type="term" value="F:hydrolase activity"/>
    <property type="evidence" value="ECO:0007669"/>
    <property type="project" value="UniProtKB-KW"/>
</dbReference>
<evidence type="ECO:0000259" key="6">
    <source>
        <dbReference type="Pfam" id="PF04326"/>
    </source>
</evidence>
<comment type="similarity">
    <text evidence="2">Belongs to the Schlafen family. Subgroup III subfamily.</text>
</comment>
<keyword evidence="10" id="KW-1185">Reference proteome</keyword>
<dbReference type="PANTHER" id="PTHR12155:SF43">
    <property type="entry name" value="SCHLAFEN FAMILY MEMBER 13"/>
    <property type="match status" value="1"/>
</dbReference>
<keyword evidence="4" id="KW-0378">Hydrolase</keyword>
<dbReference type="SUPFAM" id="SSF52540">
    <property type="entry name" value="P-loop containing nucleoside triphosphate hydrolases"/>
    <property type="match status" value="1"/>
</dbReference>
<gene>
    <name evidence="11" type="primary">LOC109693477</name>
</gene>
<sequence>MNTEKHNFSLVLKQSYSDLVINVGEVTLGEENRKMMQKLQREQEKVRILQAACALLNSGGGVMEMQMTNMDEHPVEMGLDLEQSLRELIQSSDLQTFFETKQQGRRFYIFVKSWSSGPMSEDSSSKPRICSLSSSIYRRSGTSVLLMDSRGAFDFLKIKKKNVNILMEEPSNNVIRQDINNLDPANLIFQKDHLEYGDILRFPESQSIEFKQFSTKRIQEYVKSVIPEYISAFANTGGGYLFIGVDDKSKKVLGCPKDIVDPDSLQKVIKEAISKLPIFHFCSSKPRVTYRTKVIDVFLMGKLHSYLCVIKVDPFCCVVFQKAPISWMVEKKKGVYNLTLEKWIGMMMDDDPDLQCLCKDFESQLSLSSGPPLNKPVYSKKGLEHKKDLQQLLFSVSPGHLRYIPKALWKELCSQHEGLEELINQQMLSFSWGTLIFSRSWAVDLNLQEKQGVICDALLIAQNSPPTLFTVFEGQDAEGQDYCIHTAFTLKQKLVNMGGYTGKVCVMTKVLHLNPQSNAEFMEESGSVMDYPWSYHLADAQQMEDLLQALVIVLLGFRSFLSDQLGCEVLNLLTAQQYEIFSKNLRKNRELFVHGLPGSGKTVMAVKIMEKIRNMFHCDTNSILYICENQPLRNLIKNKKICQAVTRKTFIAGVFEEIQHIIIDEAQNFRSENTDWYGKAKAITQREKNCPGILWIFLDYFQTSHLDDSGLPALSAQYPREELTRMVRNADEIANYLKEVMQEVRRNPPPNIPPGSLEMLPEAEWVRGVQGTLKVEKDLTQDEIVTYVAGTCKCLFQMGYSFKDVAVLVSTMDEVECYKYDLLRAMKKIRAVNLSDASGVLGDHLVLDSVRRFSGLERNIVFGIHPKTNNPSILHNILACLASRAKQQLYILWHCE</sequence>
<evidence type="ECO:0000259" key="9">
    <source>
        <dbReference type="Pfam" id="PF21026"/>
    </source>
</evidence>
<evidence type="ECO:0000313" key="11">
    <source>
        <dbReference type="RefSeq" id="XP_020030403.2"/>
    </source>
</evidence>
<organism evidence="11">
    <name type="scientific">Castor canadensis</name>
    <name type="common">American beaver</name>
    <dbReference type="NCBI Taxonomy" id="51338"/>
    <lineage>
        <taxon>Eukaryota</taxon>
        <taxon>Metazoa</taxon>
        <taxon>Chordata</taxon>
        <taxon>Craniata</taxon>
        <taxon>Vertebrata</taxon>
        <taxon>Euteleostomi</taxon>
        <taxon>Mammalia</taxon>
        <taxon>Eutheria</taxon>
        <taxon>Euarchontoglires</taxon>
        <taxon>Glires</taxon>
        <taxon>Rodentia</taxon>
        <taxon>Castorimorpha</taxon>
        <taxon>Castoridae</taxon>
        <taxon>Castor</taxon>
    </lineage>
</organism>
<dbReference type="OrthoDB" id="6052143at2759"/>
<dbReference type="GeneID" id="109693477"/>
<evidence type="ECO:0000313" key="10">
    <source>
        <dbReference type="Proteomes" id="UP001732720"/>
    </source>
</evidence>
<evidence type="ECO:0000256" key="1">
    <source>
        <dbReference type="ARBA" id="ARBA00001946"/>
    </source>
</evidence>
<dbReference type="Gene3D" id="3.40.50.300">
    <property type="entry name" value="P-loop containing nucleotide triphosphate hydrolases"/>
    <property type="match status" value="1"/>
</dbReference>
<dbReference type="GO" id="GO:0005524">
    <property type="term" value="F:ATP binding"/>
    <property type="evidence" value="ECO:0007669"/>
    <property type="project" value="UniProtKB-KW"/>
</dbReference>
<feature type="domain" description="Schlafen GTPase-like" evidence="9">
    <location>
        <begin position="400"/>
        <end position="537"/>
    </location>
</feature>
<keyword evidence="5" id="KW-0067">ATP-binding</keyword>
<dbReference type="GO" id="GO:0005737">
    <property type="term" value="C:cytoplasm"/>
    <property type="evidence" value="ECO:0007669"/>
    <property type="project" value="UniProtKB-ARBA"/>
</dbReference>
<dbReference type="InterPro" id="IPR018647">
    <property type="entry name" value="SLFN_3-like_DNA/RNA_helicase"/>
</dbReference>
<evidence type="ECO:0000256" key="2">
    <source>
        <dbReference type="ARBA" id="ARBA00010114"/>
    </source>
</evidence>
<evidence type="ECO:0000256" key="5">
    <source>
        <dbReference type="ARBA" id="ARBA00022840"/>
    </source>
</evidence>
<accession>A0A8B7VFH2</accession>
<dbReference type="AlphaFoldDB" id="A0A8B7VFH2"/>
<feature type="domain" description="Schlafen group 3-like DNA/RNA helicase" evidence="7">
    <location>
        <begin position="591"/>
        <end position="739"/>
    </location>
</feature>
<feature type="domain" description="Schlafen AlbA-2" evidence="6">
    <location>
        <begin position="204"/>
        <end position="319"/>
    </location>
</feature>
<dbReference type="GO" id="GO:0051607">
    <property type="term" value="P:defense response to virus"/>
    <property type="evidence" value="ECO:0007669"/>
    <property type="project" value="TreeGrafter"/>
</dbReference>
<dbReference type="FunFam" id="3.40.50.300:FF:001322">
    <property type="entry name" value="Schlafen family member 11"/>
    <property type="match status" value="1"/>
</dbReference>
<proteinExistence type="inferred from homology"/>
<dbReference type="InterPro" id="IPR038461">
    <property type="entry name" value="Schlafen_AlbA_2_dom_sf"/>
</dbReference>
<dbReference type="InterPro" id="IPR048729">
    <property type="entry name" value="SLFN_GTPase-like"/>
</dbReference>
<evidence type="ECO:0000259" key="8">
    <source>
        <dbReference type="Pfam" id="PF17057"/>
    </source>
</evidence>
<dbReference type="KEGG" id="ccan:109693477"/>
<name>A0A8B7VFH2_CASCN</name>
<dbReference type="Gene3D" id="3.30.950.30">
    <property type="entry name" value="Schlafen, AAA domain"/>
    <property type="match status" value="1"/>
</dbReference>
<protein>
    <submittedName>
        <fullName evidence="11">Schlafen family member 11-like</fullName>
    </submittedName>
</protein>
<evidence type="ECO:0000259" key="7">
    <source>
        <dbReference type="Pfam" id="PF09848"/>
    </source>
</evidence>
<dbReference type="PANTHER" id="PTHR12155">
    <property type="entry name" value="SCHLAFEN"/>
    <property type="match status" value="1"/>
</dbReference>
<reference evidence="11" key="1">
    <citation type="submission" date="2025-08" db="UniProtKB">
        <authorList>
            <consortium name="RefSeq"/>
        </authorList>
    </citation>
    <scope>IDENTIFICATION</scope>
</reference>